<gene>
    <name evidence="3" type="ORF">Anapl_13894</name>
</gene>
<proteinExistence type="inferred from homology"/>
<dbReference type="PANTHER" id="PTHR19212">
    <property type="entry name" value="LEUCINE RICH REPEAT IN FLII INTERACTING PROTEIN"/>
    <property type="match status" value="1"/>
</dbReference>
<dbReference type="Pfam" id="PF09738">
    <property type="entry name" value="LRRFIP"/>
    <property type="match status" value="1"/>
</dbReference>
<evidence type="ECO:0000256" key="2">
    <source>
        <dbReference type="ARBA" id="ARBA00023054"/>
    </source>
</evidence>
<keyword evidence="2" id="KW-0175">Coiled coil</keyword>
<accession>R0JGA0</accession>
<evidence type="ECO:0000313" key="3">
    <source>
        <dbReference type="EMBL" id="EOA95996.1"/>
    </source>
</evidence>
<organism evidence="3 4">
    <name type="scientific">Anas platyrhynchos</name>
    <name type="common">Mallard</name>
    <name type="synonym">Anas boschas</name>
    <dbReference type="NCBI Taxonomy" id="8839"/>
    <lineage>
        <taxon>Eukaryota</taxon>
        <taxon>Metazoa</taxon>
        <taxon>Chordata</taxon>
        <taxon>Craniata</taxon>
        <taxon>Vertebrata</taxon>
        <taxon>Euteleostomi</taxon>
        <taxon>Archelosauria</taxon>
        <taxon>Archosauria</taxon>
        <taxon>Dinosauria</taxon>
        <taxon>Saurischia</taxon>
        <taxon>Theropoda</taxon>
        <taxon>Coelurosauria</taxon>
        <taxon>Aves</taxon>
        <taxon>Neognathae</taxon>
        <taxon>Galloanserae</taxon>
        <taxon>Anseriformes</taxon>
        <taxon>Anatidae</taxon>
        <taxon>Anatinae</taxon>
        <taxon>Anas</taxon>
    </lineage>
</organism>
<reference evidence="4" key="1">
    <citation type="journal article" date="2013" name="Nat. Genet.">
        <title>The duck genome and transcriptome provide insight into an avian influenza virus reservoir species.</title>
        <authorList>
            <person name="Huang Y."/>
            <person name="Li Y."/>
            <person name="Burt D.W."/>
            <person name="Chen H."/>
            <person name="Zhang Y."/>
            <person name="Qian W."/>
            <person name="Kim H."/>
            <person name="Gan S."/>
            <person name="Zhao Y."/>
            <person name="Li J."/>
            <person name="Yi K."/>
            <person name="Feng H."/>
            <person name="Zhu P."/>
            <person name="Li B."/>
            <person name="Liu Q."/>
            <person name="Fairley S."/>
            <person name="Magor K.E."/>
            <person name="Du Z."/>
            <person name="Hu X."/>
            <person name="Goodman L."/>
            <person name="Tafer H."/>
            <person name="Vignal A."/>
            <person name="Lee T."/>
            <person name="Kim K.W."/>
            <person name="Sheng Z."/>
            <person name="An Y."/>
            <person name="Searle S."/>
            <person name="Herrero J."/>
            <person name="Groenen M.A."/>
            <person name="Crooijmans R.P."/>
            <person name="Faraut T."/>
            <person name="Cai Q."/>
            <person name="Webster R.G."/>
            <person name="Aldridge J.R."/>
            <person name="Warren W.C."/>
            <person name="Bartschat S."/>
            <person name="Kehr S."/>
            <person name="Marz M."/>
            <person name="Stadler P.F."/>
            <person name="Smith J."/>
            <person name="Kraus R.H."/>
            <person name="Zhao Y."/>
            <person name="Ren L."/>
            <person name="Fei J."/>
            <person name="Morisson M."/>
            <person name="Kaiser P."/>
            <person name="Griffin D.K."/>
            <person name="Rao M."/>
            <person name="Pitel F."/>
            <person name="Wang J."/>
            <person name="Li N."/>
        </authorList>
    </citation>
    <scope>NUCLEOTIDE SEQUENCE [LARGE SCALE GENOMIC DNA]</scope>
</reference>
<dbReference type="Proteomes" id="UP000296049">
    <property type="component" value="Unassembled WGS sequence"/>
</dbReference>
<evidence type="ECO:0000256" key="1">
    <source>
        <dbReference type="ARBA" id="ARBA00008275"/>
    </source>
</evidence>
<protein>
    <submittedName>
        <fullName evidence="3">Uncharacterized protein</fullName>
    </submittedName>
</protein>
<comment type="similarity">
    <text evidence="1">Belongs to the LRRFIP family.</text>
</comment>
<keyword evidence="4" id="KW-1185">Reference proteome</keyword>
<evidence type="ECO:0000313" key="4">
    <source>
        <dbReference type="Proteomes" id="UP000296049"/>
    </source>
</evidence>
<dbReference type="EMBL" id="KB744105">
    <property type="protein sequence ID" value="EOA95996.1"/>
    <property type="molecule type" value="Genomic_DNA"/>
</dbReference>
<dbReference type="PANTHER" id="PTHR19212:SF5">
    <property type="entry name" value="LEUCINE-RICH REPEAT FLIGHTLESS-INTERACTING PROTEIN 1"/>
    <property type="match status" value="1"/>
</dbReference>
<dbReference type="GO" id="GO:0000981">
    <property type="term" value="F:DNA-binding transcription factor activity, RNA polymerase II-specific"/>
    <property type="evidence" value="ECO:0007669"/>
    <property type="project" value="TreeGrafter"/>
</dbReference>
<dbReference type="GO" id="GO:0000978">
    <property type="term" value="F:RNA polymerase II cis-regulatory region sequence-specific DNA binding"/>
    <property type="evidence" value="ECO:0007669"/>
    <property type="project" value="TreeGrafter"/>
</dbReference>
<sequence length="131" mass="14357">MQTEADCLSPEAQKLAEARLAAKRAARAEAREIRMKELERQQKEACVACSESYGTALRKYPCTSVYMEHGVGDTSTAELEEQQPHVKLRCLASCTDKALCMCRSAPALGNGGRLAFIFLLEAFLAADQRGD</sequence>
<dbReference type="InterPro" id="IPR019139">
    <property type="entry name" value="LRRFIP1/2"/>
</dbReference>
<dbReference type="AlphaFoldDB" id="R0JGA0"/>
<name>R0JGA0_ANAPL</name>